<dbReference type="Proteomes" id="UP000822476">
    <property type="component" value="Unassembled WGS sequence"/>
</dbReference>
<protein>
    <submittedName>
        <fullName evidence="2">Uncharacterized protein</fullName>
    </submittedName>
</protein>
<evidence type="ECO:0000313" key="3">
    <source>
        <dbReference type="Proteomes" id="UP000822476"/>
    </source>
</evidence>
<evidence type="ECO:0000256" key="1">
    <source>
        <dbReference type="SAM" id="Phobius"/>
    </source>
</evidence>
<gene>
    <name evidence="2" type="ORF">EG68_12642</name>
</gene>
<keyword evidence="1" id="KW-1133">Transmembrane helix</keyword>
<keyword evidence="1" id="KW-0812">Transmembrane</keyword>
<comment type="caution">
    <text evidence="2">The sequence shown here is derived from an EMBL/GenBank/DDBJ whole genome shotgun (WGS) entry which is preliminary data.</text>
</comment>
<name>A0A8S9YGR3_9TREM</name>
<feature type="transmembrane region" description="Helical" evidence="1">
    <location>
        <begin position="20"/>
        <end position="38"/>
    </location>
</feature>
<proteinExistence type="predicted"/>
<dbReference type="EMBL" id="JTDE01020333">
    <property type="protein sequence ID" value="KAF7233830.1"/>
    <property type="molecule type" value="Genomic_DNA"/>
</dbReference>
<reference evidence="2" key="1">
    <citation type="submission" date="2019-07" db="EMBL/GenBank/DDBJ databases">
        <title>Annotation for the trematode Paragonimus miyazaki's.</title>
        <authorList>
            <person name="Choi Y.-J."/>
        </authorList>
    </citation>
    <scope>NUCLEOTIDE SEQUENCE</scope>
    <source>
        <strain evidence="2">Japan</strain>
    </source>
</reference>
<accession>A0A8S9YGR3</accession>
<keyword evidence="1" id="KW-0472">Membrane</keyword>
<keyword evidence="3" id="KW-1185">Reference proteome</keyword>
<sequence>MAATYGPTAPHITASSTCNVLHTIFYFTILIIMHTFHFPQLHVYSQRLNQLNRTNR</sequence>
<organism evidence="2 3">
    <name type="scientific">Paragonimus skrjabini miyazakii</name>
    <dbReference type="NCBI Taxonomy" id="59628"/>
    <lineage>
        <taxon>Eukaryota</taxon>
        <taxon>Metazoa</taxon>
        <taxon>Spiralia</taxon>
        <taxon>Lophotrochozoa</taxon>
        <taxon>Platyhelminthes</taxon>
        <taxon>Trematoda</taxon>
        <taxon>Digenea</taxon>
        <taxon>Plagiorchiida</taxon>
        <taxon>Troglotremata</taxon>
        <taxon>Troglotrematidae</taxon>
        <taxon>Paragonimus</taxon>
    </lineage>
</organism>
<dbReference type="AlphaFoldDB" id="A0A8S9YGR3"/>
<evidence type="ECO:0000313" key="2">
    <source>
        <dbReference type="EMBL" id="KAF7233830.1"/>
    </source>
</evidence>